<proteinExistence type="predicted"/>
<evidence type="ECO:0000259" key="1">
    <source>
        <dbReference type="Pfam" id="PF14411"/>
    </source>
</evidence>
<evidence type="ECO:0000313" key="3">
    <source>
        <dbReference type="Proteomes" id="UP000829455"/>
    </source>
</evidence>
<accession>A0ABY3YBI3</accession>
<gene>
    <name evidence="2" type="ORF">MON40_08135</name>
</gene>
<dbReference type="Proteomes" id="UP000829455">
    <property type="component" value="Chromosome"/>
</dbReference>
<name>A0ABY3YBI3_9NEIS</name>
<protein>
    <submittedName>
        <fullName evidence="2">HNH/ENDO VII family nuclease</fullName>
    </submittedName>
</protein>
<keyword evidence="3" id="KW-1185">Reference proteome</keyword>
<reference evidence="2 3" key="1">
    <citation type="submission" date="2022-03" db="EMBL/GenBank/DDBJ databases">
        <title>Genome sequencing of Neisseria macacae.</title>
        <authorList>
            <person name="Baek M.-G."/>
        </authorList>
    </citation>
    <scope>NUCLEOTIDE SEQUENCE [LARGE SCALE GENOMIC DNA]</scope>
    <source>
        <strain evidence="2 3">ATCC 33926</strain>
    </source>
</reference>
<feature type="domain" description="LHH" evidence="1">
    <location>
        <begin position="3"/>
        <end position="87"/>
    </location>
</feature>
<dbReference type="InterPro" id="IPR026834">
    <property type="entry name" value="LHH"/>
</dbReference>
<dbReference type="EMBL" id="CP094241">
    <property type="protein sequence ID" value="UNV86230.1"/>
    <property type="molecule type" value="Genomic_DNA"/>
</dbReference>
<organism evidence="2 3">
    <name type="scientific">Neisseria macacae ATCC 33926</name>
    <dbReference type="NCBI Taxonomy" id="997348"/>
    <lineage>
        <taxon>Bacteria</taxon>
        <taxon>Pseudomonadati</taxon>
        <taxon>Pseudomonadota</taxon>
        <taxon>Betaproteobacteria</taxon>
        <taxon>Neisseriales</taxon>
        <taxon>Neisseriaceae</taxon>
        <taxon>Neisseria</taxon>
    </lineage>
</organism>
<sequence length="102" mass="11652">MYKDGAAAKGTDGKSIQLHHVEGKEPGPMLEILASIHLSFKKQSNGKNIYNLLHPYVKPGYQSFRRNPNLNASYENFRKEHWKKRAESYLKSRGKCAEEECG</sequence>
<dbReference type="Pfam" id="PF14411">
    <property type="entry name" value="LHH"/>
    <property type="match status" value="1"/>
</dbReference>
<evidence type="ECO:0000313" key="2">
    <source>
        <dbReference type="EMBL" id="UNV86230.1"/>
    </source>
</evidence>